<gene>
    <name evidence="1" type="ORF">PPRIM_AZ9-3.1.T0320279</name>
</gene>
<dbReference type="OMA" id="KIHFRIS"/>
<evidence type="ECO:0000313" key="2">
    <source>
        <dbReference type="Proteomes" id="UP000688137"/>
    </source>
</evidence>
<reference evidence="1" key="1">
    <citation type="submission" date="2021-01" db="EMBL/GenBank/DDBJ databases">
        <authorList>
            <consortium name="Genoscope - CEA"/>
            <person name="William W."/>
        </authorList>
    </citation>
    <scope>NUCLEOTIDE SEQUENCE</scope>
</reference>
<comment type="caution">
    <text evidence="1">The sequence shown here is derived from an EMBL/GenBank/DDBJ whole genome shotgun (WGS) entry which is preliminary data.</text>
</comment>
<dbReference type="Proteomes" id="UP000688137">
    <property type="component" value="Unassembled WGS sequence"/>
</dbReference>
<sequence length="284" mass="33880">MKKDQLIKWITNIIKTKIMKKEDQKIYELEAKIGKFKGLNFNSNKYLESIKGMEQLDKNNAKYQFESKINQQQYNNAYDYLKQKESQVIIKRLDFSLNKQQRNSFQIINDQISAVLIEKQKNLQEHIDIVDDKIHFRISLNQERTLSKSLKDIIAQMPSRKQHANFIRLKQTLFIKENNLEFSLSKVSPIVKYDPEFQKILDEITQSKCINIQNKVEQIFKDQNLTDYEFEIEVAQIQDLNDEQIENLSKELLNQIDVFWGILNFNQIEDEQKPEKKVKLNQNE</sequence>
<protein>
    <submittedName>
        <fullName evidence="1">Uncharacterized protein</fullName>
    </submittedName>
</protein>
<accession>A0A8S1L5G3</accession>
<keyword evidence="2" id="KW-1185">Reference proteome</keyword>
<organism evidence="1 2">
    <name type="scientific">Paramecium primaurelia</name>
    <dbReference type="NCBI Taxonomy" id="5886"/>
    <lineage>
        <taxon>Eukaryota</taxon>
        <taxon>Sar</taxon>
        <taxon>Alveolata</taxon>
        <taxon>Ciliophora</taxon>
        <taxon>Intramacronucleata</taxon>
        <taxon>Oligohymenophorea</taxon>
        <taxon>Peniculida</taxon>
        <taxon>Parameciidae</taxon>
        <taxon>Paramecium</taxon>
    </lineage>
</organism>
<name>A0A8S1L5G3_PARPR</name>
<dbReference type="EMBL" id="CAJJDM010000031">
    <property type="protein sequence ID" value="CAD8062001.1"/>
    <property type="molecule type" value="Genomic_DNA"/>
</dbReference>
<proteinExistence type="predicted"/>
<evidence type="ECO:0000313" key="1">
    <source>
        <dbReference type="EMBL" id="CAD8062001.1"/>
    </source>
</evidence>
<dbReference type="AlphaFoldDB" id="A0A8S1L5G3"/>